<keyword evidence="6 13" id="KW-0479">Metal-binding</keyword>
<evidence type="ECO:0000256" key="10">
    <source>
        <dbReference type="ARBA" id="ARBA00023004"/>
    </source>
</evidence>
<evidence type="ECO:0000256" key="7">
    <source>
        <dbReference type="ARBA" id="ARBA00022824"/>
    </source>
</evidence>
<evidence type="ECO:0000256" key="9">
    <source>
        <dbReference type="ARBA" id="ARBA00023002"/>
    </source>
</evidence>
<evidence type="ECO:0000256" key="6">
    <source>
        <dbReference type="ARBA" id="ARBA00022723"/>
    </source>
</evidence>
<evidence type="ECO:0000256" key="11">
    <source>
        <dbReference type="ARBA" id="ARBA00023033"/>
    </source>
</evidence>
<protein>
    <recommendedName>
        <fullName evidence="17">Cytochrome P450</fullName>
    </recommendedName>
</protein>
<dbReference type="OrthoDB" id="1055148at2759"/>
<evidence type="ECO:0000256" key="13">
    <source>
        <dbReference type="PIRSR" id="PIRSR602401-1"/>
    </source>
</evidence>
<keyword evidence="9" id="KW-0560">Oxidoreductase</keyword>
<dbReference type="PRINTS" id="PR00385">
    <property type="entry name" value="P450"/>
</dbReference>
<sequence length="599" mass="68846">MVFWLLILVLCLLWLLTRPFYWVGKGIKFAYPLPFVGNFGETLRGGLVQLGRSLYQKFPDERLYGIHVFSKPGLLIRDPELINNICVRDFDHFTSNSLGSNQEYDSMGGNLLFLHGSQWKEVRSKLSPFFTPAKVKHMLSNVEKSISKAIKVLDESSRTGDPCDLGVLLGQITNDVITQSLFGIESDVFEEMSFFKNLAALFFSTKATMMFSLRNVSQTLFKYLRLQSFDLDSFLFLKKIMKEIVEQRREKNMKGADFVQGIIEIMENHKLEGNQEELKYYPDGTRVPKFTFDEMFLQAFIIFMGGVESSATTMTWLFYELVQNQESQDRCRDEILAIVKKNKRSVTLDDINDVPYNLAAINEALRLHPAFPFNGRVCTKTYKFRNVDLTIEPGQSVLFPLAPLQKDPNFFSDPNTFDPQRWRHEKPSMITAFGLGPRQCLVKSMMASVDVSMPKAEKILQESLTTDEPIDVANLLAQITVDVITQACFGIESDTFEENSKFRPLASMFFSPFVNVMFTIREISETLFRYLRLQSFDLKSSLFLKKLMKDLVEYRKNNKVQGNDFVQGIIEIMDKELPRKNGANDKIEFFPDGTRVPSK</sequence>
<name>A0A6H5HFZ4_9HEMI</name>
<dbReference type="InterPro" id="IPR036396">
    <property type="entry name" value="Cyt_P450_sf"/>
</dbReference>
<proteinExistence type="inferred from homology"/>
<reference evidence="15 16" key="1">
    <citation type="submission" date="2020-02" db="EMBL/GenBank/DDBJ databases">
        <authorList>
            <person name="Ferguson B K."/>
        </authorList>
    </citation>
    <scope>NUCLEOTIDE SEQUENCE [LARGE SCALE GENOMIC DNA]</scope>
</reference>
<dbReference type="PRINTS" id="PR00463">
    <property type="entry name" value="EP450I"/>
</dbReference>
<evidence type="ECO:0000313" key="15">
    <source>
        <dbReference type="EMBL" id="CAB0015750.1"/>
    </source>
</evidence>
<dbReference type="GO" id="GO:0020037">
    <property type="term" value="F:heme binding"/>
    <property type="evidence" value="ECO:0007669"/>
    <property type="project" value="InterPro"/>
</dbReference>
<dbReference type="PANTHER" id="PTHR24292">
    <property type="entry name" value="CYTOCHROME P450"/>
    <property type="match status" value="1"/>
</dbReference>
<evidence type="ECO:0000256" key="4">
    <source>
        <dbReference type="ARBA" id="ARBA00010617"/>
    </source>
</evidence>
<dbReference type="GO" id="GO:0016705">
    <property type="term" value="F:oxidoreductase activity, acting on paired donors, with incorporation or reduction of molecular oxygen"/>
    <property type="evidence" value="ECO:0007669"/>
    <property type="project" value="InterPro"/>
</dbReference>
<evidence type="ECO:0000313" key="14">
    <source>
        <dbReference type="EMBL" id="CAB0015748.1"/>
    </source>
</evidence>
<feature type="binding site" description="axial binding residue" evidence="13">
    <location>
        <position position="440"/>
    </location>
    <ligand>
        <name>heme</name>
        <dbReference type="ChEBI" id="CHEBI:30413"/>
    </ligand>
    <ligandPart>
        <name>Fe</name>
        <dbReference type="ChEBI" id="CHEBI:18248"/>
    </ligandPart>
</feature>
<evidence type="ECO:0008006" key="17">
    <source>
        <dbReference type="Google" id="ProtNLM"/>
    </source>
</evidence>
<dbReference type="InterPro" id="IPR002401">
    <property type="entry name" value="Cyt_P450_E_grp-I"/>
</dbReference>
<dbReference type="GO" id="GO:0005506">
    <property type="term" value="F:iron ion binding"/>
    <property type="evidence" value="ECO:0007669"/>
    <property type="project" value="InterPro"/>
</dbReference>
<keyword evidence="11" id="KW-0503">Monooxygenase</keyword>
<keyword evidence="16" id="KW-1185">Reference proteome</keyword>
<comment type="cofactor">
    <cofactor evidence="1 13">
        <name>heme</name>
        <dbReference type="ChEBI" id="CHEBI:30413"/>
    </cofactor>
</comment>
<evidence type="ECO:0000256" key="8">
    <source>
        <dbReference type="ARBA" id="ARBA00022848"/>
    </source>
</evidence>
<dbReference type="EMBL" id="CADCXU010029437">
    <property type="protein sequence ID" value="CAB0015750.1"/>
    <property type="molecule type" value="Genomic_DNA"/>
</dbReference>
<dbReference type="InterPro" id="IPR050476">
    <property type="entry name" value="Insect_CytP450_Detox"/>
</dbReference>
<evidence type="ECO:0000256" key="2">
    <source>
        <dbReference type="ARBA" id="ARBA00004174"/>
    </source>
</evidence>
<gene>
    <name evidence="14" type="ORF">NTEN_LOCUS20088</name>
    <name evidence="15" type="ORF">NTEN_LOCUS20090</name>
</gene>
<dbReference type="PANTHER" id="PTHR24292:SF54">
    <property type="entry name" value="CYP9F3-RELATED"/>
    <property type="match status" value="1"/>
</dbReference>
<comment type="subcellular location">
    <subcellularLocation>
        <location evidence="3">Endoplasmic reticulum membrane</location>
        <topology evidence="3">Peripheral membrane protein</topology>
    </subcellularLocation>
    <subcellularLocation>
        <location evidence="2">Microsome membrane</location>
        <topology evidence="2">Peripheral membrane protein</topology>
    </subcellularLocation>
</comment>
<comment type="similarity">
    <text evidence="4">Belongs to the cytochrome P450 family.</text>
</comment>
<keyword evidence="8" id="KW-0492">Microsome</keyword>
<accession>A0A6H5HFZ4</accession>
<keyword evidence="7" id="KW-0256">Endoplasmic reticulum</keyword>
<evidence type="ECO:0000256" key="3">
    <source>
        <dbReference type="ARBA" id="ARBA00004406"/>
    </source>
</evidence>
<evidence type="ECO:0000256" key="1">
    <source>
        <dbReference type="ARBA" id="ARBA00001971"/>
    </source>
</evidence>
<dbReference type="GO" id="GO:0005789">
    <property type="term" value="C:endoplasmic reticulum membrane"/>
    <property type="evidence" value="ECO:0007669"/>
    <property type="project" value="UniProtKB-SubCell"/>
</dbReference>
<dbReference type="GO" id="GO:0004497">
    <property type="term" value="F:monooxygenase activity"/>
    <property type="evidence" value="ECO:0007669"/>
    <property type="project" value="UniProtKB-KW"/>
</dbReference>
<dbReference type="EMBL" id="CADCXU010029436">
    <property type="protein sequence ID" value="CAB0015748.1"/>
    <property type="molecule type" value="Genomic_DNA"/>
</dbReference>
<dbReference type="InterPro" id="IPR001128">
    <property type="entry name" value="Cyt_P450"/>
</dbReference>
<evidence type="ECO:0000256" key="12">
    <source>
        <dbReference type="ARBA" id="ARBA00023136"/>
    </source>
</evidence>
<organism evidence="15 16">
    <name type="scientific">Nesidiocoris tenuis</name>
    <dbReference type="NCBI Taxonomy" id="355587"/>
    <lineage>
        <taxon>Eukaryota</taxon>
        <taxon>Metazoa</taxon>
        <taxon>Ecdysozoa</taxon>
        <taxon>Arthropoda</taxon>
        <taxon>Hexapoda</taxon>
        <taxon>Insecta</taxon>
        <taxon>Pterygota</taxon>
        <taxon>Neoptera</taxon>
        <taxon>Paraneoptera</taxon>
        <taxon>Hemiptera</taxon>
        <taxon>Heteroptera</taxon>
        <taxon>Panheteroptera</taxon>
        <taxon>Cimicomorpha</taxon>
        <taxon>Miridae</taxon>
        <taxon>Dicyphina</taxon>
        <taxon>Nesidiocoris</taxon>
    </lineage>
</organism>
<dbReference type="Gene3D" id="1.10.630.10">
    <property type="entry name" value="Cytochrome P450"/>
    <property type="match status" value="2"/>
</dbReference>
<keyword evidence="10 13" id="KW-0408">Iron</keyword>
<evidence type="ECO:0000313" key="16">
    <source>
        <dbReference type="Proteomes" id="UP000479000"/>
    </source>
</evidence>
<dbReference type="Pfam" id="PF00067">
    <property type="entry name" value="p450"/>
    <property type="match status" value="1"/>
</dbReference>
<keyword evidence="12" id="KW-0472">Membrane</keyword>
<dbReference type="SUPFAM" id="SSF48264">
    <property type="entry name" value="Cytochrome P450"/>
    <property type="match status" value="2"/>
</dbReference>
<dbReference type="AlphaFoldDB" id="A0A6H5HFZ4"/>
<evidence type="ECO:0000256" key="5">
    <source>
        <dbReference type="ARBA" id="ARBA00022617"/>
    </source>
</evidence>
<dbReference type="Proteomes" id="UP000479000">
    <property type="component" value="Unassembled WGS sequence"/>
</dbReference>
<keyword evidence="5 13" id="KW-0349">Heme</keyword>